<feature type="non-terminal residue" evidence="1">
    <location>
        <position position="86"/>
    </location>
</feature>
<evidence type="ECO:0000313" key="1">
    <source>
        <dbReference type="EMBL" id="PKK69086.1"/>
    </source>
</evidence>
<comment type="caution">
    <text evidence="1">The sequence shown here is derived from an EMBL/GenBank/DDBJ whole genome shotgun (WGS) entry which is preliminary data.</text>
</comment>
<accession>A0A2N1N5A8</accession>
<dbReference type="Proteomes" id="UP000233469">
    <property type="component" value="Unassembled WGS sequence"/>
</dbReference>
<evidence type="ECO:0000313" key="2">
    <source>
        <dbReference type="Proteomes" id="UP000233469"/>
    </source>
</evidence>
<dbReference type="AlphaFoldDB" id="A0A2N1N5A8"/>
<organism evidence="1 2">
    <name type="scientific">Rhizophagus irregularis</name>
    <dbReference type="NCBI Taxonomy" id="588596"/>
    <lineage>
        <taxon>Eukaryota</taxon>
        <taxon>Fungi</taxon>
        <taxon>Fungi incertae sedis</taxon>
        <taxon>Mucoromycota</taxon>
        <taxon>Glomeromycotina</taxon>
        <taxon>Glomeromycetes</taxon>
        <taxon>Glomerales</taxon>
        <taxon>Glomeraceae</taxon>
        <taxon>Rhizophagus</taxon>
    </lineage>
</organism>
<protein>
    <submittedName>
        <fullName evidence="1">Uncharacterized protein</fullName>
    </submittedName>
</protein>
<sequence length="86" mass="10295">MVLISCQYIESIELFCDEYLSDKKALEMIVNYSHEYLCEIVVTYDYQESRLLPEELEFFFINWTSHIPQKSLSLEIIRCENDKTSL</sequence>
<gene>
    <name evidence="1" type="ORF">RhiirC2_748992</name>
</gene>
<proteinExistence type="predicted"/>
<reference evidence="1 2" key="1">
    <citation type="submission" date="2016-04" db="EMBL/GenBank/DDBJ databases">
        <title>Genome analyses suggest a sexual origin of heterokaryosis in a supposedly ancient asexual fungus.</title>
        <authorList>
            <person name="Ropars J."/>
            <person name="Sedzielewska K."/>
            <person name="Noel J."/>
            <person name="Charron P."/>
            <person name="Farinelli L."/>
            <person name="Marton T."/>
            <person name="Kruger M."/>
            <person name="Pelin A."/>
            <person name="Brachmann A."/>
            <person name="Corradi N."/>
        </authorList>
    </citation>
    <scope>NUCLEOTIDE SEQUENCE [LARGE SCALE GENOMIC DNA]</scope>
    <source>
        <strain evidence="1 2">C2</strain>
    </source>
</reference>
<reference evidence="1 2" key="2">
    <citation type="submission" date="2017-10" db="EMBL/GenBank/DDBJ databases">
        <title>Extensive intraspecific genome diversity in a model arbuscular mycorrhizal fungus.</title>
        <authorList>
            <person name="Chen E.C.H."/>
            <person name="Morin E."/>
            <person name="Baudet D."/>
            <person name="Noel J."/>
            <person name="Ndikumana S."/>
            <person name="Charron P."/>
            <person name="St-Onge C."/>
            <person name="Giorgi J."/>
            <person name="Grigoriev I.V."/>
            <person name="Roux C."/>
            <person name="Martin F.M."/>
            <person name="Corradi N."/>
        </authorList>
    </citation>
    <scope>NUCLEOTIDE SEQUENCE [LARGE SCALE GENOMIC DNA]</scope>
    <source>
        <strain evidence="1 2">C2</strain>
    </source>
</reference>
<dbReference type="EMBL" id="LLXL01000768">
    <property type="protein sequence ID" value="PKK69086.1"/>
    <property type="molecule type" value="Genomic_DNA"/>
</dbReference>
<name>A0A2N1N5A8_9GLOM</name>